<name>I7LTY5_TETTS</name>
<proteinExistence type="predicted"/>
<feature type="compositionally biased region" description="Polar residues" evidence="2">
    <location>
        <begin position="92"/>
        <end position="102"/>
    </location>
</feature>
<dbReference type="GO" id="GO:0051959">
    <property type="term" value="F:dynein light intermediate chain binding"/>
    <property type="evidence" value="ECO:0007669"/>
    <property type="project" value="InterPro"/>
</dbReference>
<feature type="coiled-coil region" evidence="1">
    <location>
        <begin position="1550"/>
        <end position="1603"/>
    </location>
</feature>
<dbReference type="PANTHER" id="PTHR45703:SF36">
    <property type="entry name" value="DYNEIN HEAVY CHAIN, CYTOPLASMIC"/>
    <property type="match status" value="1"/>
</dbReference>
<reference evidence="4" key="1">
    <citation type="journal article" date="2006" name="PLoS Biol.">
        <title>Macronuclear genome sequence of the ciliate Tetrahymena thermophila, a model eukaryote.</title>
        <authorList>
            <person name="Eisen J.A."/>
            <person name="Coyne R.S."/>
            <person name="Wu M."/>
            <person name="Wu D."/>
            <person name="Thiagarajan M."/>
            <person name="Wortman J.R."/>
            <person name="Badger J.H."/>
            <person name="Ren Q."/>
            <person name="Amedeo P."/>
            <person name="Jones K.M."/>
            <person name="Tallon L.J."/>
            <person name="Delcher A.L."/>
            <person name="Salzberg S.L."/>
            <person name="Silva J.C."/>
            <person name="Haas B.J."/>
            <person name="Majoros W.H."/>
            <person name="Farzad M."/>
            <person name="Carlton J.M."/>
            <person name="Smith R.K. Jr."/>
            <person name="Garg J."/>
            <person name="Pearlman R.E."/>
            <person name="Karrer K.M."/>
            <person name="Sun L."/>
            <person name="Manning G."/>
            <person name="Elde N.C."/>
            <person name="Turkewitz A.P."/>
            <person name="Asai D.J."/>
            <person name="Wilkes D.E."/>
            <person name="Wang Y."/>
            <person name="Cai H."/>
            <person name="Collins K."/>
            <person name="Stewart B.A."/>
            <person name="Lee S.R."/>
            <person name="Wilamowska K."/>
            <person name="Weinberg Z."/>
            <person name="Ruzzo W.L."/>
            <person name="Wloga D."/>
            <person name="Gaertig J."/>
            <person name="Frankel J."/>
            <person name="Tsao C.-C."/>
            <person name="Gorovsky M.A."/>
            <person name="Keeling P.J."/>
            <person name="Waller R.F."/>
            <person name="Patron N.J."/>
            <person name="Cherry J.M."/>
            <person name="Stover N.A."/>
            <person name="Krieger C.J."/>
            <person name="del Toro C."/>
            <person name="Ryder H.F."/>
            <person name="Williamson S.C."/>
            <person name="Barbeau R.A."/>
            <person name="Hamilton E.P."/>
            <person name="Orias E."/>
        </authorList>
    </citation>
    <scope>NUCLEOTIDE SEQUENCE [LARGE SCALE GENOMIC DNA]</scope>
    <source>
        <strain evidence="4">SB210</strain>
    </source>
</reference>
<dbReference type="GO" id="GO:0007018">
    <property type="term" value="P:microtubule-based movement"/>
    <property type="evidence" value="ECO:0007669"/>
    <property type="project" value="InterPro"/>
</dbReference>
<dbReference type="InParanoid" id="I7LTY5"/>
<dbReference type="STRING" id="312017.I7LTY5"/>
<feature type="region of interest" description="Disordered" evidence="2">
    <location>
        <begin position="72"/>
        <end position="102"/>
    </location>
</feature>
<accession>I7LTY5</accession>
<dbReference type="Proteomes" id="UP000009168">
    <property type="component" value="Unassembled WGS sequence"/>
</dbReference>
<feature type="compositionally biased region" description="Polar residues" evidence="2">
    <location>
        <begin position="238"/>
        <end position="247"/>
    </location>
</feature>
<evidence type="ECO:0000313" key="3">
    <source>
        <dbReference type="EMBL" id="EAR87528.2"/>
    </source>
</evidence>
<dbReference type="GO" id="GO:0030286">
    <property type="term" value="C:dynein complex"/>
    <property type="evidence" value="ECO:0007669"/>
    <property type="project" value="InterPro"/>
</dbReference>
<dbReference type="KEGG" id="tet:TTHERM_00069350"/>
<evidence type="ECO:0000256" key="2">
    <source>
        <dbReference type="SAM" id="MobiDB-lite"/>
    </source>
</evidence>
<evidence type="ECO:0000256" key="1">
    <source>
        <dbReference type="SAM" id="Coils"/>
    </source>
</evidence>
<keyword evidence="4" id="KW-1185">Reference proteome</keyword>
<sequence length="1712" mass="203134">MEVDYKNLISVKNPCKYFGQLGYNTKQFLEYLRRPVKLPQVFIKTFQKSNSPDNPLSKNSILNRSLESARKQLEEQQSSSIQNKFIIRKSSSKSPQRLNPNEKNNVKLNKAIHQMSPTYNNLNSSFEIDKQQENSYIYYNQANQVLQSEQLRREIYPIRTIPYLPKQAILKSPPKYKIKQADIQTKEDSFFDNIQMGMDTLQEQSSQKEDTSQEEDSQIFITNNQNSYSNVSSVKSSFDQNKNQMGSTKKEQKIHKEVSLNTYQQSLKKQTSILISNKSILDSEIQIKQQSDISSSEIDSKHLLYLPKQEKEVVQKKNQLQQIQPTQNETSSEKIEYISSHFSQYSPKNQKFQNKVDTQGFSSFYDKQVNQRYSIEKTSDSVIQSQNQIANQNQRKQKTLKQFFQGVLKMIGPIIAFRKQSIKRERARTMPKKKTIFNKDNQRHSNLGILTSEFIKSNSLVNSNDELELFDNIKQDKTLINIDLNKKNPNQKRYSNMYTYQSLLEIKIQNMNLNKQLLFNKIETFDEEAANKLVQDGLNIKNIELEANIVENDLTPEAWIKKIQNMNLPYQARCLFYKDKKYVWEKVNILEYSEEKMKYLVEFIEGGQKKFVNRNVIAFRFEKMENIISRIETIISKSKLVQDEKKFQIFVSKVDDSLVENMQSEQKQRIFNLCLRQDYLKNVKKKILSEAILHQMSQEVDKLYKHKMKEILVIYQMQKPEFQEYFYKEADLEPRLLYAPSFPFMTSIYRSENFAQITKYFLLKRNVFLKNECQKSLSQVQNINIQFGMKPAFDIQIETIKPPKNIDQLIKIQKESIDNMRIRLITNYRENMIHEIFDKLQKFYKFFETDIDKYRNSLLFRFLKRVEFQIVESLGENVFKHNCFIWLKFLQSFTYPEIKLLSQENNKIKNSTLTQEEIDFQVKQIKLSEVWVCNNKQLLNLRVVCTDQGKIAFQPAFEEIFQQLCQPIHMLNEMVNSFQKLEKTVVPLLDFDLPETYKIDHGPYVNTVKDFIFSFIQAQWDTYLTPIVEKYSQFSHFFLEESTQVFQIFKEGSEMNQNFSISVFLLDAQLYSQSNKQKVSQNQPQQNQSNKSWITSQVQNVQNQQNANYISNNFGAQSNNLNVTNNFVQKSNQKIFEKGLANILLDMTIVRESGNIYSLNQLKDTNRIREILRKLHEDIQKAKMLECDIVKTPLFFINVQPCKKNTVFFGMNAKTTILKSIAFIIQQNIGTLQESFEHFKLKISKYPTNEEELVQSKIIISGCESDIENFQTEIKNIGQYIDLIEEFYFQMNPTTWEAYWMLYTCPQLVREKLQQSKQVIAQQEKKFIDSLDKERQLLQLKIENIFQDFQTVKNFNNYQLAKDYCMEAQSLNEQINDAIYQGQQINKREQLLQLQLTKYVLLEQIKQQSIYFIKLWELAFQLQIDRHKWMLGSLMKISFEQFKQKILEYDHNKEEIKVKIQELVEDKSIIKVIQEIQKDIDQSREISWMIEYLTTEAMIKKPQFFKDLFRECNLPMIEPNEDMSLKALIDVDLIHFRDQIRECSERADNVFNTEKQLQQIQDRLKETLLELIEYRETFIISNLSNLQKIIVEQNNSIQEIKNSEREKLAPKYTQEIDQKVQSVSFNIGKIQEFQQLYVQAGNIIDTIEYEKKTNSLMKPFHQSESFWRGVIRFVRENNSLFETDFNFDYDNQIQSLQKFILQFKDDKKQTDN</sequence>
<keyword evidence="1" id="KW-0175">Coiled coil</keyword>
<dbReference type="InterPro" id="IPR026983">
    <property type="entry name" value="DHC"/>
</dbReference>
<gene>
    <name evidence="3" type="ORF">TTHERM_00069350</name>
</gene>
<evidence type="ECO:0000313" key="4">
    <source>
        <dbReference type="Proteomes" id="UP000009168"/>
    </source>
</evidence>
<protein>
    <submittedName>
        <fullName evidence="3">Uncharacterized protein</fullName>
    </submittedName>
</protein>
<dbReference type="PANTHER" id="PTHR45703">
    <property type="entry name" value="DYNEIN HEAVY CHAIN"/>
    <property type="match status" value="1"/>
</dbReference>
<organism evidence="3 4">
    <name type="scientific">Tetrahymena thermophila (strain SB210)</name>
    <dbReference type="NCBI Taxonomy" id="312017"/>
    <lineage>
        <taxon>Eukaryota</taxon>
        <taxon>Sar</taxon>
        <taxon>Alveolata</taxon>
        <taxon>Ciliophora</taxon>
        <taxon>Intramacronucleata</taxon>
        <taxon>Oligohymenophorea</taxon>
        <taxon>Hymenostomatida</taxon>
        <taxon>Tetrahymenina</taxon>
        <taxon>Tetrahymenidae</taxon>
        <taxon>Tetrahymena</taxon>
    </lineage>
</organism>
<dbReference type="GeneID" id="7829031"/>
<feature type="region of interest" description="Disordered" evidence="2">
    <location>
        <begin position="231"/>
        <end position="252"/>
    </location>
</feature>
<dbReference type="eggNOG" id="KOG3595">
    <property type="taxonomic scope" value="Eukaryota"/>
</dbReference>
<dbReference type="EMBL" id="GG662853">
    <property type="protein sequence ID" value="EAR87528.2"/>
    <property type="molecule type" value="Genomic_DNA"/>
</dbReference>
<dbReference type="RefSeq" id="XP_001007773.2">
    <property type="nucleotide sequence ID" value="XM_001007773.2"/>
</dbReference>
<dbReference type="GO" id="GO:0045505">
    <property type="term" value="F:dynein intermediate chain binding"/>
    <property type="evidence" value="ECO:0007669"/>
    <property type="project" value="InterPro"/>
</dbReference>